<dbReference type="AlphaFoldDB" id="A0A150TR63"/>
<evidence type="ECO:0000256" key="1">
    <source>
        <dbReference type="SAM" id="MobiDB-lite"/>
    </source>
</evidence>
<feature type="compositionally biased region" description="Basic residues" evidence="1">
    <location>
        <begin position="36"/>
        <end position="53"/>
    </location>
</feature>
<proteinExistence type="predicted"/>
<feature type="region of interest" description="Disordered" evidence="1">
    <location>
        <begin position="73"/>
        <end position="92"/>
    </location>
</feature>
<protein>
    <submittedName>
        <fullName evidence="2">Uncharacterized protein</fullName>
    </submittedName>
</protein>
<gene>
    <name evidence="2" type="ORF">BE21_02645</name>
</gene>
<dbReference type="Proteomes" id="UP000075502">
    <property type="component" value="Unassembled WGS sequence"/>
</dbReference>
<evidence type="ECO:0000313" key="2">
    <source>
        <dbReference type="EMBL" id="KYG07182.1"/>
    </source>
</evidence>
<organism evidence="2 3">
    <name type="scientific">Sorangium cellulosum</name>
    <name type="common">Polyangium cellulosum</name>
    <dbReference type="NCBI Taxonomy" id="56"/>
    <lineage>
        <taxon>Bacteria</taxon>
        <taxon>Pseudomonadati</taxon>
        <taxon>Myxococcota</taxon>
        <taxon>Polyangia</taxon>
        <taxon>Polyangiales</taxon>
        <taxon>Polyangiaceae</taxon>
        <taxon>Sorangium</taxon>
    </lineage>
</organism>
<sequence>MLAARSDPARAAFAARSDPARAAPAARVAGPLGRAACRRARERRRRPPRRRAAPRAPLHSCFVAPAWPGRIGRSSPSEIATCRPKAVAAGAS</sequence>
<feature type="region of interest" description="Disordered" evidence="1">
    <location>
        <begin position="1"/>
        <end position="56"/>
    </location>
</feature>
<name>A0A150TR63_SORCE</name>
<dbReference type="EMBL" id="JEME01001435">
    <property type="protein sequence ID" value="KYG07182.1"/>
    <property type="molecule type" value="Genomic_DNA"/>
</dbReference>
<reference evidence="2 3" key="1">
    <citation type="submission" date="2014-02" db="EMBL/GenBank/DDBJ databases">
        <title>The small core and large imbalanced accessory genome model reveals a collaborative survival strategy of Sorangium cellulosum strains in nature.</title>
        <authorList>
            <person name="Han K."/>
            <person name="Peng R."/>
            <person name="Blom J."/>
            <person name="Li Y.-Z."/>
        </authorList>
    </citation>
    <scope>NUCLEOTIDE SEQUENCE [LARGE SCALE GENOMIC DNA]</scope>
    <source>
        <strain evidence="2 3">So0007-03</strain>
    </source>
</reference>
<feature type="compositionally biased region" description="Low complexity" evidence="1">
    <location>
        <begin position="1"/>
        <end position="35"/>
    </location>
</feature>
<comment type="caution">
    <text evidence="2">The sequence shown here is derived from an EMBL/GenBank/DDBJ whole genome shotgun (WGS) entry which is preliminary data.</text>
</comment>
<evidence type="ECO:0000313" key="3">
    <source>
        <dbReference type="Proteomes" id="UP000075502"/>
    </source>
</evidence>
<accession>A0A150TR63</accession>